<dbReference type="Proteomes" id="UP000503011">
    <property type="component" value="Chromosome"/>
</dbReference>
<dbReference type="GO" id="GO:0042732">
    <property type="term" value="P:D-xylose metabolic process"/>
    <property type="evidence" value="ECO:0007669"/>
    <property type="project" value="UniProtKB-KW"/>
</dbReference>
<dbReference type="PANTHER" id="PTHR43095">
    <property type="entry name" value="SUGAR KINASE"/>
    <property type="match status" value="1"/>
</dbReference>
<keyword evidence="3" id="KW-0808">Transferase</keyword>
<dbReference type="Gene3D" id="3.30.420.40">
    <property type="match status" value="1"/>
</dbReference>
<feature type="domain" description="Carbohydrate kinase FGGY N-terminal" evidence="5">
    <location>
        <begin position="7"/>
        <end position="226"/>
    </location>
</feature>
<dbReference type="InterPro" id="IPR043129">
    <property type="entry name" value="ATPase_NBD"/>
</dbReference>
<evidence type="ECO:0000256" key="1">
    <source>
        <dbReference type="ARBA" id="ARBA00009156"/>
    </source>
</evidence>
<organism evidence="6 7">
    <name type="scientific">Phytohabitans suffuscus</name>
    <dbReference type="NCBI Taxonomy" id="624315"/>
    <lineage>
        <taxon>Bacteria</taxon>
        <taxon>Bacillati</taxon>
        <taxon>Actinomycetota</taxon>
        <taxon>Actinomycetes</taxon>
        <taxon>Micromonosporales</taxon>
        <taxon>Micromonosporaceae</taxon>
    </lineage>
</organism>
<proteinExistence type="inferred from homology"/>
<reference evidence="6 7" key="1">
    <citation type="submission" date="2020-03" db="EMBL/GenBank/DDBJ databases">
        <title>Whole genome shotgun sequence of Phytohabitans suffuscus NBRC 105367.</title>
        <authorList>
            <person name="Komaki H."/>
            <person name="Tamura T."/>
        </authorList>
    </citation>
    <scope>NUCLEOTIDE SEQUENCE [LARGE SCALE GENOMIC DNA]</scope>
    <source>
        <strain evidence="6 7">NBRC 105367</strain>
    </source>
</reference>
<dbReference type="Pfam" id="PF00370">
    <property type="entry name" value="FGGY_N"/>
    <property type="match status" value="1"/>
</dbReference>
<evidence type="ECO:0000313" key="6">
    <source>
        <dbReference type="EMBL" id="BCB91957.1"/>
    </source>
</evidence>
<accession>A0A6F8Z0P1</accession>
<dbReference type="InterPro" id="IPR050406">
    <property type="entry name" value="FGGY_Carb_Kinase"/>
</dbReference>
<evidence type="ECO:0000256" key="3">
    <source>
        <dbReference type="ARBA" id="ARBA00022679"/>
    </source>
</evidence>
<sequence length="227" mass="23499">MTDDPLLLGLDLGSSRFKAALVDRGGRVVLARAVPTPFTATDGGAQMTPRALFAAVGELLAGLGEARARVAGVGVASMGECGAFVAGGEAVEEPMPAWYDDRGAETAAALRRRFGPDLDRRIGRPLRAATSVAKLGWLRANGYHATGDWLGVAALVAWRLAGVRASEPSLAATTGAYDPVERRYLPEVPRAAGLAGVRFATARTAGERLGAVTPAGAAWSGLPRVPR</sequence>
<dbReference type="InterPro" id="IPR018484">
    <property type="entry name" value="FGGY_N"/>
</dbReference>
<gene>
    <name evidence="6" type="ORF">Psuf_092700</name>
</gene>
<evidence type="ECO:0000313" key="7">
    <source>
        <dbReference type="Proteomes" id="UP000503011"/>
    </source>
</evidence>
<dbReference type="AlphaFoldDB" id="A0A6F8Z0P1"/>
<keyword evidence="2" id="KW-0119">Carbohydrate metabolism</keyword>
<evidence type="ECO:0000259" key="5">
    <source>
        <dbReference type="Pfam" id="PF00370"/>
    </source>
</evidence>
<dbReference type="KEGG" id="psuu:Psuf_092700"/>
<reference evidence="6 7" key="2">
    <citation type="submission" date="2020-03" db="EMBL/GenBank/DDBJ databases">
        <authorList>
            <person name="Ichikawa N."/>
            <person name="Kimura A."/>
            <person name="Kitahashi Y."/>
            <person name="Uohara A."/>
        </authorList>
    </citation>
    <scope>NUCLEOTIDE SEQUENCE [LARGE SCALE GENOMIC DNA]</scope>
    <source>
        <strain evidence="6 7">NBRC 105367</strain>
    </source>
</reference>
<dbReference type="RefSeq" id="WP_173165592.1">
    <property type="nucleotide sequence ID" value="NZ_AP022871.1"/>
</dbReference>
<name>A0A6F8Z0P1_9ACTN</name>
<dbReference type="EMBL" id="AP022871">
    <property type="protein sequence ID" value="BCB91957.1"/>
    <property type="molecule type" value="Genomic_DNA"/>
</dbReference>
<dbReference type="GO" id="GO:0016301">
    <property type="term" value="F:kinase activity"/>
    <property type="evidence" value="ECO:0007669"/>
    <property type="project" value="UniProtKB-KW"/>
</dbReference>
<protein>
    <recommendedName>
        <fullName evidence="5">Carbohydrate kinase FGGY N-terminal domain-containing protein</fullName>
    </recommendedName>
</protein>
<keyword evidence="7" id="KW-1185">Reference proteome</keyword>
<evidence type="ECO:0000256" key="2">
    <source>
        <dbReference type="ARBA" id="ARBA00022629"/>
    </source>
</evidence>
<keyword evidence="2" id="KW-0859">Xylose metabolism</keyword>
<dbReference type="PANTHER" id="PTHR43095:SF5">
    <property type="entry name" value="XYLULOSE KINASE"/>
    <property type="match status" value="1"/>
</dbReference>
<dbReference type="SUPFAM" id="SSF53067">
    <property type="entry name" value="Actin-like ATPase domain"/>
    <property type="match status" value="1"/>
</dbReference>
<keyword evidence="4" id="KW-0418">Kinase</keyword>
<evidence type="ECO:0000256" key="4">
    <source>
        <dbReference type="ARBA" id="ARBA00022777"/>
    </source>
</evidence>
<comment type="similarity">
    <text evidence="1">Belongs to the FGGY kinase family.</text>
</comment>